<dbReference type="GO" id="GO:0005811">
    <property type="term" value="C:lipid droplet"/>
    <property type="evidence" value="ECO:0007669"/>
    <property type="project" value="UniProtKB-SubCell"/>
</dbReference>
<comment type="subcellular location">
    <subcellularLocation>
        <location evidence="1">Lipid droplet</location>
    </subcellularLocation>
</comment>
<proteinExistence type="inferred from homology"/>
<evidence type="ECO:0000313" key="5">
    <source>
        <dbReference type="Proteomes" id="UP000694568"/>
    </source>
</evidence>
<evidence type="ECO:0000256" key="3">
    <source>
        <dbReference type="ARBA" id="ARBA00022677"/>
    </source>
</evidence>
<evidence type="ECO:0000256" key="2">
    <source>
        <dbReference type="ARBA" id="ARBA00006311"/>
    </source>
</evidence>
<protein>
    <submittedName>
        <fullName evidence="4">Uncharacterized protein</fullName>
    </submittedName>
</protein>
<reference evidence="4" key="2">
    <citation type="submission" date="2025-09" db="UniProtKB">
        <authorList>
            <consortium name="Ensembl"/>
        </authorList>
    </citation>
    <scope>IDENTIFICATION</scope>
</reference>
<dbReference type="GO" id="GO:0010890">
    <property type="term" value="P:positive regulation of triglyceride storage"/>
    <property type="evidence" value="ECO:0007669"/>
    <property type="project" value="TreeGrafter"/>
</dbReference>
<accession>A0A8C9Z0P7</accession>
<dbReference type="Proteomes" id="UP000694568">
    <property type="component" value="Unplaced"/>
</dbReference>
<dbReference type="Pfam" id="PF03036">
    <property type="entry name" value="Perilipin"/>
    <property type="match status" value="1"/>
</dbReference>
<keyword evidence="3" id="KW-0551">Lipid droplet</keyword>
<organism evidence="4 5">
    <name type="scientific">Sander lucioperca</name>
    <name type="common">Pike-perch</name>
    <name type="synonym">Perca lucioperca</name>
    <dbReference type="NCBI Taxonomy" id="283035"/>
    <lineage>
        <taxon>Eukaryota</taxon>
        <taxon>Metazoa</taxon>
        <taxon>Chordata</taxon>
        <taxon>Craniata</taxon>
        <taxon>Vertebrata</taxon>
        <taxon>Euteleostomi</taxon>
        <taxon>Actinopterygii</taxon>
        <taxon>Neopterygii</taxon>
        <taxon>Teleostei</taxon>
        <taxon>Neoteleostei</taxon>
        <taxon>Acanthomorphata</taxon>
        <taxon>Eupercaria</taxon>
        <taxon>Perciformes</taxon>
        <taxon>Percoidei</taxon>
        <taxon>Percidae</taxon>
        <taxon>Luciopercinae</taxon>
        <taxon>Sander</taxon>
    </lineage>
</organism>
<dbReference type="GO" id="GO:0019915">
    <property type="term" value="P:lipid storage"/>
    <property type="evidence" value="ECO:0007669"/>
    <property type="project" value="TreeGrafter"/>
</dbReference>
<dbReference type="GeneTree" id="ENSGT00940000169889"/>
<dbReference type="Ensembl" id="ENSSLUT00000033971.1">
    <property type="protein sequence ID" value="ENSSLUP00000032931.1"/>
    <property type="gene ID" value="ENSSLUG00000014701.1"/>
</dbReference>
<name>A0A8C9Z0P7_SANLU</name>
<comment type="similarity">
    <text evidence="2">Belongs to the perilipin family.</text>
</comment>
<dbReference type="InterPro" id="IPR004279">
    <property type="entry name" value="Perilipin"/>
</dbReference>
<reference evidence="4" key="1">
    <citation type="submission" date="2025-08" db="UniProtKB">
        <authorList>
            <consortium name="Ensembl"/>
        </authorList>
    </citation>
    <scope>IDENTIFICATION</scope>
</reference>
<keyword evidence="5" id="KW-1185">Reference proteome</keyword>
<dbReference type="PANTHER" id="PTHR14024">
    <property type="entry name" value="PERILIPIN"/>
    <property type="match status" value="1"/>
</dbReference>
<evidence type="ECO:0000313" key="4">
    <source>
        <dbReference type="Ensembl" id="ENSSLUP00000032931.1"/>
    </source>
</evidence>
<dbReference type="GO" id="GO:0005829">
    <property type="term" value="C:cytosol"/>
    <property type="evidence" value="ECO:0007669"/>
    <property type="project" value="TreeGrafter"/>
</dbReference>
<sequence length="93" mass="10281">MQSAAARLCKLPMVHLACSKLSVLYIDTKCSHPNLRSVCEVLEKNFSVMTSLSGIFPVSVANDVACRSLDWLETAFPVLHTPTEQVSFFSFKS</sequence>
<dbReference type="PANTHER" id="PTHR14024:SF54">
    <property type="entry name" value="PERILIPIN-2-LIKE"/>
    <property type="match status" value="1"/>
</dbReference>
<dbReference type="AlphaFoldDB" id="A0A8C9Z0P7"/>
<evidence type="ECO:0000256" key="1">
    <source>
        <dbReference type="ARBA" id="ARBA00004502"/>
    </source>
</evidence>